<dbReference type="RefSeq" id="XP_056668163.1">
    <property type="nucleotide sequence ID" value="XM_056812185.1"/>
</dbReference>
<evidence type="ECO:0000313" key="5">
    <source>
        <dbReference type="Ensembl" id="ENSMODP00000017250.3"/>
    </source>
</evidence>
<dbReference type="STRING" id="13616.ENSMODP00000017250"/>
<keyword evidence="3 4" id="KW-0964">Secreted</keyword>
<dbReference type="GO" id="GO:0006955">
    <property type="term" value="P:immune response"/>
    <property type="evidence" value="ECO:0000318"/>
    <property type="project" value="GO_Central"/>
</dbReference>
<sequence>MNGKPSALRNTSDIGAGVGILFPRNRQTPQNIDKEKVPIGEIHDVQQQVWILKGETLIAAPHEKGVNPVSLKVLPCRDDSLPKDKGDPIYLGINETDFCLCCEVSGGQPQLQLVKEDIMKLYNNPEAVKAFVFYQNRTGSTSTLESAAYPDWFISSSDKDQPIILTHNTKSQYNTAFYLDITTPNSER</sequence>
<dbReference type="InterPro" id="IPR008996">
    <property type="entry name" value="IL1/FGF"/>
</dbReference>
<dbReference type="Pfam" id="PF00340">
    <property type="entry name" value="IL1"/>
    <property type="match status" value="1"/>
</dbReference>
<dbReference type="PRINTS" id="PR01359">
    <property type="entry name" value="INTRLEUKIN1B"/>
</dbReference>
<name>F6TDE0_MONDO</name>
<dbReference type="KEGG" id="mdo:100026087"/>
<reference evidence="5" key="3">
    <citation type="submission" date="2025-09" db="UniProtKB">
        <authorList>
            <consortium name="Ensembl"/>
        </authorList>
    </citation>
    <scope>IDENTIFICATION</scope>
</reference>
<comment type="similarity">
    <text evidence="2 4">Belongs to the IL-1 family.</text>
</comment>
<dbReference type="GeneTree" id="ENSGT00950000182943"/>
<keyword evidence="6" id="KW-1185">Reference proteome</keyword>
<protein>
    <recommendedName>
        <fullName evidence="4">Interleukin-1</fullName>
    </recommendedName>
</protein>
<evidence type="ECO:0000313" key="6">
    <source>
        <dbReference type="Proteomes" id="UP000002280"/>
    </source>
</evidence>
<evidence type="ECO:0000256" key="2">
    <source>
        <dbReference type="ARBA" id="ARBA00010448"/>
    </source>
</evidence>
<organism evidence="5 6">
    <name type="scientific">Monodelphis domestica</name>
    <name type="common">Gray short-tailed opossum</name>
    <dbReference type="NCBI Taxonomy" id="13616"/>
    <lineage>
        <taxon>Eukaryota</taxon>
        <taxon>Metazoa</taxon>
        <taxon>Chordata</taxon>
        <taxon>Craniata</taxon>
        <taxon>Vertebrata</taxon>
        <taxon>Euteleostomi</taxon>
        <taxon>Mammalia</taxon>
        <taxon>Metatheria</taxon>
        <taxon>Didelphimorphia</taxon>
        <taxon>Didelphidae</taxon>
        <taxon>Monodelphis</taxon>
    </lineage>
</organism>
<dbReference type="FunFam" id="2.80.10.50:FF:000013">
    <property type="entry name" value="Interleukin-1"/>
    <property type="match status" value="1"/>
</dbReference>
<reference evidence="5" key="2">
    <citation type="submission" date="2025-08" db="UniProtKB">
        <authorList>
            <consortium name="Ensembl"/>
        </authorList>
    </citation>
    <scope>IDENTIFICATION</scope>
</reference>
<dbReference type="InParanoid" id="F6TDE0"/>
<gene>
    <name evidence="5" type="primary">LOC100026087</name>
</gene>
<evidence type="ECO:0000256" key="4">
    <source>
        <dbReference type="RuleBase" id="RU003753"/>
    </source>
</evidence>
<dbReference type="PRINTS" id="PR00264">
    <property type="entry name" value="INTERLEUKIN1"/>
</dbReference>
<dbReference type="Bgee" id="ENSMODG00000013799">
    <property type="expression patterns" value="Expressed in extraembryonic membrane and 8 other cell types or tissues"/>
</dbReference>
<dbReference type="RefSeq" id="XP_007477645.1">
    <property type="nucleotide sequence ID" value="XM_007477583.2"/>
</dbReference>
<dbReference type="GO" id="GO:0071222">
    <property type="term" value="P:cellular response to lipopolysaccharide"/>
    <property type="evidence" value="ECO:0000318"/>
    <property type="project" value="GO_Central"/>
</dbReference>
<dbReference type="Ensembl" id="ENSMODT00000017569.3">
    <property type="protein sequence ID" value="ENSMODP00000017250.3"/>
    <property type="gene ID" value="ENSMODG00000013799.3"/>
</dbReference>
<dbReference type="Gene3D" id="2.80.10.50">
    <property type="match status" value="1"/>
</dbReference>
<dbReference type="SMART" id="SM00125">
    <property type="entry name" value="IL1"/>
    <property type="match status" value="1"/>
</dbReference>
<dbReference type="PANTHER" id="PTHR10078:SF27">
    <property type="entry name" value="INTERLEUKIN-36 GAMMA"/>
    <property type="match status" value="1"/>
</dbReference>
<dbReference type="InterPro" id="IPR000975">
    <property type="entry name" value="IL-1_fam"/>
</dbReference>
<dbReference type="GO" id="GO:0005125">
    <property type="term" value="F:cytokine activity"/>
    <property type="evidence" value="ECO:0000318"/>
    <property type="project" value="GO_Central"/>
</dbReference>
<dbReference type="AlphaFoldDB" id="F6TDE0"/>
<reference evidence="5 6" key="1">
    <citation type="journal article" date="2007" name="Nature">
        <title>Genome of the marsupial Monodelphis domestica reveals innovation in non-coding sequences.</title>
        <authorList>
            <person name="Mikkelsen T.S."/>
            <person name="Wakefield M.J."/>
            <person name="Aken B."/>
            <person name="Amemiya C.T."/>
            <person name="Chang J.L."/>
            <person name="Duke S."/>
            <person name="Garber M."/>
            <person name="Gentles A.J."/>
            <person name="Goodstadt L."/>
            <person name="Heger A."/>
            <person name="Jurka J."/>
            <person name="Kamal M."/>
            <person name="Mauceli E."/>
            <person name="Searle S.M."/>
            <person name="Sharpe T."/>
            <person name="Baker M.L."/>
            <person name="Batzer M.A."/>
            <person name="Benos P.V."/>
            <person name="Belov K."/>
            <person name="Clamp M."/>
            <person name="Cook A."/>
            <person name="Cuff J."/>
            <person name="Das R."/>
            <person name="Davidow L."/>
            <person name="Deakin J.E."/>
            <person name="Fazzari M.J."/>
            <person name="Glass J.L."/>
            <person name="Grabherr M."/>
            <person name="Greally J.M."/>
            <person name="Gu W."/>
            <person name="Hore T.A."/>
            <person name="Huttley G.A."/>
            <person name="Kleber M."/>
            <person name="Jirtle R.L."/>
            <person name="Koina E."/>
            <person name="Lee J.T."/>
            <person name="Mahony S."/>
            <person name="Marra M.A."/>
            <person name="Miller R.D."/>
            <person name="Nicholls R.D."/>
            <person name="Oda M."/>
            <person name="Papenfuss A.T."/>
            <person name="Parra Z.E."/>
            <person name="Pollock D.D."/>
            <person name="Ray D.A."/>
            <person name="Schein J.E."/>
            <person name="Speed T.P."/>
            <person name="Thompson K."/>
            <person name="VandeBerg J.L."/>
            <person name="Wade C.M."/>
            <person name="Walker J.A."/>
            <person name="Waters P.D."/>
            <person name="Webber C."/>
            <person name="Weidman J.R."/>
            <person name="Xie X."/>
            <person name="Zody M.C."/>
            <person name="Baldwin J."/>
            <person name="Abdouelleil A."/>
            <person name="Abdulkadir J."/>
            <person name="Abebe A."/>
            <person name="Abera B."/>
            <person name="Abreu J."/>
            <person name="Acer S.C."/>
            <person name="Aftuck L."/>
            <person name="Alexander A."/>
            <person name="An P."/>
            <person name="Anderson E."/>
            <person name="Anderson S."/>
            <person name="Arachi H."/>
            <person name="Azer M."/>
            <person name="Bachantsang P."/>
            <person name="Barry A."/>
            <person name="Bayul T."/>
            <person name="Berlin A."/>
            <person name="Bessette D."/>
            <person name="Bloom T."/>
            <person name="Bloom T."/>
            <person name="Boguslavskiy L."/>
            <person name="Bonnet C."/>
            <person name="Boukhgalter B."/>
            <person name="Bourzgui I."/>
            <person name="Brown A."/>
            <person name="Cahill P."/>
            <person name="Channer S."/>
            <person name="Cheshatsang Y."/>
            <person name="Chuda L."/>
            <person name="Citroen M."/>
            <person name="Collymore A."/>
            <person name="Cooke P."/>
            <person name="Costello M."/>
            <person name="D'Aco K."/>
            <person name="Daza R."/>
            <person name="De Haan G."/>
            <person name="DeGray S."/>
            <person name="DeMaso C."/>
            <person name="Dhargay N."/>
            <person name="Dooley K."/>
            <person name="Dooley E."/>
            <person name="Doricent M."/>
            <person name="Dorje P."/>
            <person name="Dorjee K."/>
            <person name="Dupes A."/>
            <person name="Elong R."/>
            <person name="Falk J."/>
            <person name="Farina A."/>
            <person name="Faro S."/>
            <person name="Ferguson D."/>
            <person name="Fisher S."/>
            <person name="Foley C.D."/>
            <person name="Franke A."/>
            <person name="Friedrich D."/>
            <person name="Gadbois L."/>
            <person name="Gearin G."/>
            <person name="Gearin C.R."/>
            <person name="Giannoukos G."/>
            <person name="Goode T."/>
            <person name="Graham J."/>
            <person name="Grandbois E."/>
            <person name="Grewal S."/>
            <person name="Gyaltsen K."/>
            <person name="Hafez N."/>
            <person name="Hagos B."/>
            <person name="Hall J."/>
            <person name="Henson C."/>
            <person name="Hollinger A."/>
            <person name="Honan T."/>
            <person name="Huard M.D."/>
            <person name="Hughes L."/>
            <person name="Hurhula B."/>
            <person name="Husby M.E."/>
            <person name="Kamat A."/>
            <person name="Kanga B."/>
            <person name="Kashin S."/>
            <person name="Khazanovich D."/>
            <person name="Kisner P."/>
            <person name="Lance K."/>
            <person name="Lara M."/>
            <person name="Lee W."/>
            <person name="Lennon N."/>
            <person name="Letendre F."/>
            <person name="LeVine R."/>
            <person name="Lipovsky A."/>
            <person name="Liu X."/>
            <person name="Liu J."/>
            <person name="Liu S."/>
            <person name="Lokyitsang T."/>
            <person name="Lokyitsang Y."/>
            <person name="Lubonja R."/>
            <person name="Lui A."/>
            <person name="MacDonald P."/>
            <person name="Magnisalis V."/>
            <person name="Maru K."/>
            <person name="Matthews C."/>
            <person name="McCusker W."/>
            <person name="McDonough S."/>
            <person name="Mehta T."/>
            <person name="Meldrim J."/>
            <person name="Meneus L."/>
            <person name="Mihai O."/>
            <person name="Mihalev A."/>
            <person name="Mihova T."/>
            <person name="Mittelman R."/>
            <person name="Mlenga V."/>
            <person name="Montmayeur A."/>
            <person name="Mulrain L."/>
            <person name="Navidi A."/>
            <person name="Naylor J."/>
            <person name="Negash T."/>
            <person name="Nguyen T."/>
            <person name="Nguyen N."/>
            <person name="Nicol R."/>
            <person name="Norbu C."/>
            <person name="Norbu N."/>
            <person name="Novod N."/>
            <person name="O'Neill B."/>
            <person name="Osman S."/>
            <person name="Markiewicz E."/>
            <person name="Oyono O.L."/>
            <person name="Patti C."/>
            <person name="Phunkhang P."/>
            <person name="Pierre F."/>
            <person name="Priest M."/>
            <person name="Raghuraman S."/>
            <person name="Rege F."/>
            <person name="Reyes R."/>
            <person name="Rise C."/>
            <person name="Rogov P."/>
            <person name="Ross K."/>
            <person name="Ryan E."/>
            <person name="Settipalli S."/>
            <person name="Shea T."/>
            <person name="Sherpa N."/>
            <person name="Shi L."/>
            <person name="Shih D."/>
            <person name="Sparrow T."/>
            <person name="Spaulding J."/>
            <person name="Stalker J."/>
            <person name="Stange-Thomann N."/>
            <person name="Stavropoulos S."/>
            <person name="Stone C."/>
            <person name="Strader C."/>
            <person name="Tesfaye S."/>
            <person name="Thomson T."/>
            <person name="Thoulutsang Y."/>
            <person name="Thoulutsang D."/>
            <person name="Topham K."/>
            <person name="Topping I."/>
            <person name="Tsamla T."/>
            <person name="Vassiliev H."/>
            <person name="Vo A."/>
            <person name="Wangchuk T."/>
            <person name="Wangdi T."/>
            <person name="Weiand M."/>
            <person name="Wilkinson J."/>
            <person name="Wilson A."/>
            <person name="Yadav S."/>
            <person name="Young G."/>
            <person name="Yu Q."/>
            <person name="Zembek L."/>
            <person name="Zhong D."/>
            <person name="Zimmer A."/>
            <person name="Zwirko Z."/>
            <person name="Jaffe D.B."/>
            <person name="Alvarez P."/>
            <person name="Brockman W."/>
            <person name="Butler J."/>
            <person name="Chin C."/>
            <person name="Gnerre S."/>
            <person name="MacCallum I."/>
            <person name="Graves J.A."/>
            <person name="Ponting C.P."/>
            <person name="Breen M."/>
            <person name="Samollow P.B."/>
            <person name="Lander E.S."/>
            <person name="Lindblad-Toh K."/>
        </authorList>
    </citation>
    <scope>NUCLEOTIDE SEQUENCE [LARGE SCALE GENOMIC DNA]</scope>
</reference>
<dbReference type="OMA" id="QNIMDLY"/>
<dbReference type="eggNOG" id="ENOG502STX9">
    <property type="taxonomic scope" value="Eukaryota"/>
</dbReference>
<dbReference type="OrthoDB" id="9449069at2759"/>
<comment type="subcellular location">
    <subcellularLocation>
        <location evidence="1 4">Secreted</location>
    </subcellularLocation>
</comment>
<evidence type="ECO:0000256" key="1">
    <source>
        <dbReference type="ARBA" id="ARBA00004613"/>
    </source>
</evidence>
<proteinExistence type="inferred from homology"/>
<dbReference type="HOGENOM" id="CLU_095373_1_0_1"/>
<dbReference type="PANTHER" id="PTHR10078">
    <property type="entry name" value="INTERLEUKIN-1 FAMILY MEMBER"/>
    <property type="match status" value="1"/>
</dbReference>
<evidence type="ECO:0000256" key="3">
    <source>
        <dbReference type="ARBA" id="ARBA00022525"/>
    </source>
</evidence>
<dbReference type="GO" id="GO:0005149">
    <property type="term" value="F:interleukin-1 receptor binding"/>
    <property type="evidence" value="ECO:0007669"/>
    <property type="project" value="UniProtKB-UniRule"/>
</dbReference>
<accession>F6TDE0</accession>
<dbReference type="GO" id="GO:0019221">
    <property type="term" value="P:cytokine-mediated signaling pathway"/>
    <property type="evidence" value="ECO:0000318"/>
    <property type="project" value="GO_Central"/>
</dbReference>
<dbReference type="SUPFAM" id="SSF50353">
    <property type="entry name" value="Cytokine"/>
    <property type="match status" value="1"/>
</dbReference>
<dbReference type="GeneID" id="100026087"/>
<dbReference type="CDD" id="cd23300">
    <property type="entry name" value="beta-trefoil_IL36"/>
    <property type="match status" value="1"/>
</dbReference>
<dbReference type="GO" id="GO:0006954">
    <property type="term" value="P:inflammatory response"/>
    <property type="evidence" value="ECO:0000318"/>
    <property type="project" value="GO_Central"/>
</dbReference>
<dbReference type="FunCoup" id="F6TDE0">
    <property type="interactions" value="52"/>
</dbReference>
<dbReference type="GO" id="GO:0005615">
    <property type="term" value="C:extracellular space"/>
    <property type="evidence" value="ECO:0000318"/>
    <property type="project" value="GO_Central"/>
</dbReference>
<dbReference type="Proteomes" id="UP000002280">
    <property type="component" value="Chromosome 1"/>
</dbReference>